<evidence type="ECO:0000256" key="10">
    <source>
        <dbReference type="ARBA" id="ARBA00082101"/>
    </source>
</evidence>
<dbReference type="InterPro" id="IPR010720">
    <property type="entry name" value="Alpha-L-AF_C"/>
</dbReference>
<dbReference type="SUPFAM" id="SSF49785">
    <property type="entry name" value="Galactose-binding domain-like"/>
    <property type="match status" value="1"/>
</dbReference>
<dbReference type="PANTHER" id="PTHR31776">
    <property type="entry name" value="ALPHA-L-ARABINOFURANOSIDASE 1"/>
    <property type="match status" value="1"/>
</dbReference>
<protein>
    <recommendedName>
        <fullName evidence="4">non-reducing end alpha-L-arabinofuranosidase</fullName>
        <ecNumber evidence="4">3.2.1.55</ecNumber>
    </recommendedName>
    <alternativeName>
        <fullName evidence="10">Beta-D-xylosidase</fullName>
    </alternativeName>
</protein>
<evidence type="ECO:0000256" key="6">
    <source>
        <dbReference type="ARBA" id="ARBA00022530"/>
    </source>
</evidence>
<dbReference type="EMBL" id="JBJUIK010000011">
    <property type="protein sequence ID" value="KAL3513175.1"/>
    <property type="molecule type" value="Genomic_DNA"/>
</dbReference>
<dbReference type="FunFam" id="3.20.20.80:FF:000025">
    <property type="entry name" value="Alpha-L-arabinofuranosidase 1"/>
    <property type="match status" value="1"/>
</dbReference>
<dbReference type="Gene3D" id="3.20.20.80">
    <property type="entry name" value="Glycosidases"/>
    <property type="match status" value="1"/>
</dbReference>
<dbReference type="EC" id="3.2.1.55" evidence="4"/>
<dbReference type="SUPFAM" id="SSF51011">
    <property type="entry name" value="Glycosyl hydrolase domain"/>
    <property type="match status" value="1"/>
</dbReference>
<evidence type="ECO:0000256" key="4">
    <source>
        <dbReference type="ARBA" id="ARBA00012670"/>
    </source>
</evidence>
<sequence>MGSSCGAKLTILLSLLLVSWIPYRSSALDNDASLFVDGSFGRKIPDTLFGIFFEEINHAGAGGLWAELVNNRGFEAGGPNTPSNIDPWIILGNETYLIVSTDRSSCFERNKIALKMDVLCDDGSTTNACPDGGVGISNPGFWGMNIEQGKTYKVVLFVRSAGPINVSVSLTGSDAKTLAVSNIIASDSSKWAKMEVLLEAKATDHNSSLQLTTTRKGAIWFDQVSVMPLDTYKGHGFRKDLFSMVQDMKPAFIRFPGGCFVEGSWLRSAVRWKETIGPWQERPGHFGDVWNYWTDDGMGHLEFLQLAEDLGALPVWVFNNGISHNDEVSTPNILPFVQEILDGLEFAKGDAKSTKWGSIRASLGHPEPFDLRYVAIGNEDCWKPNYLGNYLKFYAAINQSYPDVKMISNCDATSKQLDHPAHLFDYHVYDNANALFSQSHKFDQVSRSGPKVFASEYAVTGGDAGKGSLLAALGEAAFVIGVEKNSDVVEMASYAPLFVNTNDRTWTPDSIVFDSSRMYGTPSYWMQHFFRESNGATLLNSTLQTSSSNPIVASAISWKSSEDNKNYLRIKVVNFGSSTVALKISISGLKSIESLGTKTVLTSNNVWDENSFDEPEKVVPFKTPLDNVGENMNVVLTPHSLTAFDLSI</sequence>
<dbReference type="Gene3D" id="2.60.40.1180">
    <property type="entry name" value="Golgi alpha-mannosidase II"/>
    <property type="match status" value="1"/>
</dbReference>
<dbReference type="InterPro" id="IPR055235">
    <property type="entry name" value="ASD1_cat"/>
</dbReference>
<evidence type="ECO:0000313" key="14">
    <source>
        <dbReference type="Proteomes" id="UP001630127"/>
    </source>
</evidence>
<feature type="signal peptide" evidence="11">
    <location>
        <begin position="1"/>
        <end position="27"/>
    </location>
</feature>
<keyword evidence="6" id="KW-0272">Extracellular matrix</keyword>
<dbReference type="AlphaFoldDB" id="A0ABD2Z4B6"/>
<keyword evidence="9" id="KW-0325">Glycoprotein</keyword>
<comment type="catalytic activity">
    <reaction evidence="1">
        <text>Hydrolysis of terminal non-reducing alpha-L-arabinofuranoside residues in alpha-L-arabinosides.</text>
        <dbReference type="EC" id="3.2.1.55"/>
    </reaction>
</comment>
<dbReference type="InterPro" id="IPR051563">
    <property type="entry name" value="Glycosyl_Hydrolase_51"/>
</dbReference>
<evidence type="ECO:0000256" key="9">
    <source>
        <dbReference type="ARBA" id="ARBA00023180"/>
    </source>
</evidence>
<dbReference type="Pfam" id="PF06964">
    <property type="entry name" value="Alpha-L-AF_C"/>
    <property type="match status" value="1"/>
</dbReference>
<dbReference type="FunFam" id="2.60.40.1180:FF:000011">
    <property type="entry name" value="Alpha-L-arabinofuranosidase 1"/>
    <property type="match status" value="1"/>
</dbReference>
<comment type="caution">
    <text evidence="13">The sequence shown here is derived from an EMBL/GenBank/DDBJ whole genome shotgun (WGS) entry which is preliminary data.</text>
</comment>
<dbReference type="SMART" id="SM00813">
    <property type="entry name" value="Alpha-L-AF_C"/>
    <property type="match status" value="1"/>
</dbReference>
<dbReference type="InterPro" id="IPR008979">
    <property type="entry name" value="Galactose-bd-like_sf"/>
</dbReference>
<proteinExistence type="inferred from homology"/>
<feature type="chain" id="PRO_5044747171" description="non-reducing end alpha-L-arabinofuranosidase" evidence="11">
    <location>
        <begin position="28"/>
        <end position="648"/>
    </location>
</feature>
<evidence type="ECO:0000256" key="3">
    <source>
        <dbReference type="ARBA" id="ARBA00007186"/>
    </source>
</evidence>
<dbReference type="Proteomes" id="UP001630127">
    <property type="component" value="Unassembled WGS sequence"/>
</dbReference>
<evidence type="ECO:0000256" key="11">
    <source>
        <dbReference type="SAM" id="SignalP"/>
    </source>
</evidence>
<keyword evidence="5" id="KW-0964">Secreted</keyword>
<evidence type="ECO:0000259" key="12">
    <source>
        <dbReference type="SMART" id="SM00813"/>
    </source>
</evidence>
<dbReference type="FunFam" id="2.60.120.260:FF:000063">
    <property type="entry name" value="Putative alpha-L-arabinofuranosidase family protein"/>
    <property type="match status" value="1"/>
</dbReference>
<evidence type="ECO:0000256" key="8">
    <source>
        <dbReference type="ARBA" id="ARBA00022801"/>
    </source>
</evidence>
<gene>
    <name evidence="13" type="ORF">ACH5RR_025892</name>
</gene>
<comment type="similarity">
    <text evidence="3">Belongs to the glycosyl hydrolase 51 family.</text>
</comment>
<comment type="subcellular location">
    <subcellularLocation>
        <location evidence="2">Secreted</location>
        <location evidence="2">Extracellular space</location>
        <location evidence="2">Extracellular matrix</location>
    </subcellularLocation>
</comment>
<evidence type="ECO:0000256" key="1">
    <source>
        <dbReference type="ARBA" id="ARBA00001462"/>
    </source>
</evidence>
<keyword evidence="7 11" id="KW-0732">Signal</keyword>
<dbReference type="InterPro" id="IPR017853">
    <property type="entry name" value="GH"/>
</dbReference>
<dbReference type="SUPFAM" id="SSF51445">
    <property type="entry name" value="(Trans)glycosidases"/>
    <property type="match status" value="1"/>
</dbReference>
<evidence type="ECO:0000256" key="5">
    <source>
        <dbReference type="ARBA" id="ARBA00022525"/>
    </source>
</evidence>
<feature type="domain" description="Alpha-L-arabinofuranosidase C-terminal" evidence="12">
    <location>
        <begin position="455"/>
        <end position="640"/>
    </location>
</feature>
<keyword evidence="14" id="KW-1185">Reference proteome</keyword>
<name>A0ABD2Z4B6_9GENT</name>
<accession>A0ABD2Z4B6</accession>
<evidence type="ECO:0000256" key="2">
    <source>
        <dbReference type="ARBA" id="ARBA00004498"/>
    </source>
</evidence>
<evidence type="ECO:0000256" key="7">
    <source>
        <dbReference type="ARBA" id="ARBA00022729"/>
    </source>
</evidence>
<dbReference type="Pfam" id="PF22848">
    <property type="entry name" value="ASD1_dom"/>
    <property type="match status" value="1"/>
</dbReference>
<dbReference type="PANTHER" id="PTHR31776:SF0">
    <property type="entry name" value="ALPHA-L-ARABINOFURANOSIDASE 1"/>
    <property type="match status" value="1"/>
</dbReference>
<reference evidence="13 14" key="1">
    <citation type="submission" date="2024-11" db="EMBL/GenBank/DDBJ databases">
        <title>A near-complete genome assembly of Cinchona calisaya.</title>
        <authorList>
            <person name="Lian D.C."/>
            <person name="Zhao X.W."/>
            <person name="Wei L."/>
        </authorList>
    </citation>
    <scope>NUCLEOTIDE SEQUENCE [LARGE SCALE GENOMIC DNA]</scope>
    <source>
        <tissue evidence="13">Nenye</tissue>
    </source>
</reference>
<evidence type="ECO:0000313" key="13">
    <source>
        <dbReference type="EMBL" id="KAL3513175.1"/>
    </source>
</evidence>
<dbReference type="InterPro" id="IPR013780">
    <property type="entry name" value="Glyco_hydro_b"/>
</dbReference>
<organism evidence="13 14">
    <name type="scientific">Cinchona calisaya</name>
    <dbReference type="NCBI Taxonomy" id="153742"/>
    <lineage>
        <taxon>Eukaryota</taxon>
        <taxon>Viridiplantae</taxon>
        <taxon>Streptophyta</taxon>
        <taxon>Embryophyta</taxon>
        <taxon>Tracheophyta</taxon>
        <taxon>Spermatophyta</taxon>
        <taxon>Magnoliopsida</taxon>
        <taxon>eudicotyledons</taxon>
        <taxon>Gunneridae</taxon>
        <taxon>Pentapetalae</taxon>
        <taxon>asterids</taxon>
        <taxon>lamiids</taxon>
        <taxon>Gentianales</taxon>
        <taxon>Rubiaceae</taxon>
        <taxon>Cinchonoideae</taxon>
        <taxon>Cinchoneae</taxon>
        <taxon>Cinchona</taxon>
    </lineage>
</organism>
<dbReference type="GO" id="GO:0046556">
    <property type="term" value="F:alpha-L-arabinofuranosidase activity"/>
    <property type="evidence" value="ECO:0007669"/>
    <property type="project" value="UniProtKB-EC"/>
</dbReference>
<keyword evidence="8" id="KW-0378">Hydrolase</keyword>